<dbReference type="PROSITE" id="PS51782">
    <property type="entry name" value="LYSM"/>
    <property type="match status" value="6"/>
</dbReference>
<dbReference type="PANTHER" id="PTHR34997:SF2">
    <property type="entry name" value="LYSM DOMAIN-CONTAINING PROTEIN-RELATED"/>
    <property type="match status" value="1"/>
</dbReference>
<dbReference type="STRING" id="1531966.A0A0A1TPM4"/>
<evidence type="ECO:0000256" key="6">
    <source>
        <dbReference type="SAM" id="SignalP"/>
    </source>
</evidence>
<dbReference type="GO" id="GO:0008061">
    <property type="term" value="F:chitin binding"/>
    <property type="evidence" value="ECO:0007669"/>
    <property type="project" value="UniProtKB-KW"/>
</dbReference>
<dbReference type="EMBL" id="CDHN01000005">
    <property type="protein sequence ID" value="CEJ93483.1"/>
    <property type="molecule type" value="Genomic_DNA"/>
</dbReference>
<feature type="domain" description="LysM" evidence="7">
    <location>
        <begin position="130"/>
        <end position="176"/>
    </location>
</feature>
<dbReference type="OrthoDB" id="5985073at2759"/>
<evidence type="ECO:0000256" key="4">
    <source>
        <dbReference type="ARBA" id="ARBA00044955"/>
    </source>
</evidence>
<feature type="domain" description="LysM" evidence="7">
    <location>
        <begin position="493"/>
        <end position="539"/>
    </location>
</feature>
<evidence type="ECO:0000259" key="7">
    <source>
        <dbReference type="PROSITE" id="PS51782"/>
    </source>
</evidence>
<accession>A0A0A1TPM4</accession>
<feature type="region of interest" description="Disordered" evidence="5">
    <location>
        <begin position="384"/>
        <end position="404"/>
    </location>
</feature>
<feature type="signal peptide" evidence="6">
    <location>
        <begin position="1"/>
        <end position="20"/>
    </location>
</feature>
<reference evidence="8 9" key="1">
    <citation type="journal article" date="2015" name="Genome Announc.">
        <title>Draft Genome Sequence and Gene Annotation of the Entomopathogenic Fungus Verticillium hemipterigenum.</title>
        <authorList>
            <person name="Horn F."/>
            <person name="Habel A."/>
            <person name="Scharf D.H."/>
            <person name="Dworschak J."/>
            <person name="Brakhage A.A."/>
            <person name="Guthke R."/>
            <person name="Hertweck C."/>
            <person name="Linde J."/>
        </authorList>
    </citation>
    <scope>NUCLEOTIDE SEQUENCE [LARGE SCALE GENOMIC DNA]</scope>
</reference>
<dbReference type="Gene3D" id="3.10.350.10">
    <property type="entry name" value="LysM domain"/>
    <property type="match status" value="7"/>
</dbReference>
<keyword evidence="9" id="KW-1185">Reference proteome</keyword>
<feature type="domain" description="LysM" evidence="7">
    <location>
        <begin position="46"/>
        <end position="92"/>
    </location>
</feature>
<feature type="domain" description="LysM" evidence="7">
    <location>
        <begin position="415"/>
        <end position="461"/>
    </location>
</feature>
<dbReference type="InterPro" id="IPR018392">
    <property type="entry name" value="LysM"/>
</dbReference>
<evidence type="ECO:0000256" key="2">
    <source>
        <dbReference type="ARBA" id="ARBA00022729"/>
    </source>
</evidence>
<dbReference type="Pfam" id="PF01476">
    <property type="entry name" value="LysM"/>
    <property type="match status" value="5"/>
</dbReference>
<keyword evidence="1" id="KW-0147">Chitin-binding</keyword>
<keyword evidence="3" id="KW-0843">Virulence</keyword>
<name>A0A0A1TPM4_9HYPO</name>
<dbReference type="PANTHER" id="PTHR34997">
    <property type="entry name" value="AM15"/>
    <property type="match status" value="1"/>
</dbReference>
<dbReference type="AlphaFoldDB" id="A0A0A1TPM4"/>
<evidence type="ECO:0000256" key="5">
    <source>
        <dbReference type="SAM" id="MobiDB-lite"/>
    </source>
</evidence>
<dbReference type="SMART" id="SM00257">
    <property type="entry name" value="LysM"/>
    <property type="match status" value="6"/>
</dbReference>
<evidence type="ECO:0000256" key="1">
    <source>
        <dbReference type="ARBA" id="ARBA00022669"/>
    </source>
</evidence>
<evidence type="ECO:0000256" key="3">
    <source>
        <dbReference type="ARBA" id="ARBA00023026"/>
    </source>
</evidence>
<dbReference type="SUPFAM" id="SSF54106">
    <property type="entry name" value="LysM domain"/>
    <property type="match status" value="5"/>
</dbReference>
<comment type="similarity">
    <text evidence="4">Belongs to the secreted LysM effector family.</text>
</comment>
<proteinExistence type="inferred from homology"/>
<evidence type="ECO:0000313" key="9">
    <source>
        <dbReference type="Proteomes" id="UP000039046"/>
    </source>
</evidence>
<dbReference type="CDD" id="cd00118">
    <property type="entry name" value="LysM"/>
    <property type="match status" value="5"/>
</dbReference>
<dbReference type="Proteomes" id="UP000039046">
    <property type="component" value="Unassembled WGS sequence"/>
</dbReference>
<organism evidence="8 9">
    <name type="scientific">[Torrubiella] hemipterigena</name>
    <dbReference type="NCBI Taxonomy" id="1531966"/>
    <lineage>
        <taxon>Eukaryota</taxon>
        <taxon>Fungi</taxon>
        <taxon>Dikarya</taxon>
        <taxon>Ascomycota</taxon>
        <taxon>Pezizomycotina</taxon>
        <taxon>Sordariomycetes</taxon>
        <taxon>Hypocreomycetidae</taxon>
        <taxon>Hypocreales</taxon>
        <taxon>Clavicipitaceae</taxon>
        <taxon>Clavicipitaceae incertae sedis</taxon>
        <taxon>'Torrubiella' clade</taxon>
    </lineage>
</organism>
<dbReference type="InterPro" id="IPR052210">
    <property type="entry name" value="LysM1-like"/>
</dbReference>
<protein>
    <recommendedName>
        <fullName evidence="7">LysM domain-containing protein</fullName>
    </recommendedName>
</protein>
<dbReference type="InterPro" id="IPR036779">
    <property type="entry name" value="LysM_dom_sf"/>
</dbReference>
<gene>
    <name evidence="8" type="ORF">VHEMI09066</name>
</gene>
<keyword evidence="2 6" id="KW-0732">Signal</keyword>
<feature type="domain" description="LysM" evidence="7">
    <location>
        <begin position="651"/>
        <end position="697"/>
    </location>
</feature>
<evidence type="ECO:0000313" key="8">
    <source>
        <dbReference type="EMBL" id="CEJ93483.1"/>
    </source>
</evidence>
<feature type="chain" id="PRO_5001990419" description="LysM domain-containing protein" evidence="6">
    <location>
        <begin position="21"/>
        <end position="700"/>
    </location>
</feature>
<dbReference type="HOGENOM" id="CLU_010591_8_1_1"/>
<feature type="domain" description="LysM" evidence="7">
    <location>
        <begin position="572"/>
        <end position="618"/>
    </location>
</feature>
<sequence length="700" mass="73988">MAPIQRMLAFGVLLAGAAHAAVHGNTTLPGSKNATAAAAAAASSCKQLSVKDGDTCFSIGRQNNVTYAQLLSWNTSLDPICSNLNNQTDSKICISNPLGSYTMPNNNVGATTGTAVPTPLASGTTNRCNHYYKYKTGDECTTLLQTFAISRDDFVFLNPELGPSCSGFVEGAYYCVEAVGNIHTYPGYGEATTTVPFNPVSMTSIPLTKLPRQTGLPYANGTRLDCARYTVLNETVNNPLSNCWVLAIALDVSREDMVLWNPSLSESPGKPKSIDVGATTTMPAQYNYPCTLAANSSYCVELMEPTPVPIPSAAPPSPRAAGEIEGCTAWYQVTEFGSCETVEAMGGLTLEQLFKFNPSIKADCTALAIGTYYCISIWPNGDGPPDDGDGGSNPTTTGIHTPSPIQTGMVTNCDKFYKVQPGDPCPDIAKNNSIALSDFYAWNPAVGADCRGLQADVYVCVHTSGSSTPTTTGGTGIATPSPTQPGMVSGCNRFYKVQSGDGCDKIAQDNHISRSDFNSWNPSVKSDCTGLLADVYVCVARDSSAVPTTTKPGNGVATPTPTQPGMVSGCSNFYKVKSGDGCDKIAQDNHISRNDFNLWNPSVKNDCTGLLADVYVCVARDGSATPTTTNSGNGVATPTPTQSGMTGRCNRFYKVKSGDGCWQIAHDANINLDDFYSWNPAVRNDCTGLQAEVYVCTGVF</sequence>